<evidence type="ECO:0000256" key="1">
    <source>
        <dbReference type="SAM" id="MobiDB-lite"/>
    </source>
</evidence>
<dbReference type="PANTHER" id="PTHR13179:SF8">
    <property type="entry name" value="GATOR COMPLEX PROTEIN DEPDC5"/>
    <property type="match status" value="1"/>
</dbReference>
<feature type="compositionally biased region" description="Polar residues" evidence="1">
    <location>
        <begin position="109"/>
        <end position="119"/>
    </location>
</feature>
<evidence type="ECO:0000313" key="2">
    <source>
        <dbReference type="EMBL" id="EMD30561.1"/>
    </source>
</evidence>
<feature type="region of interest" description="Disordered" evidence="1">
    <location>
        <begin position="189"/>
        <end position="291"/>
    </location>
</feature>
<dbReference type="AlphaFoldDB" id="M2QVL8"/>
<reference evidence="2 3" key="1">
    <citation type="journal article" date="2012" name="Proc. Natl. Acad. Sci. U.S.A.">
        <title>Comparative genomics of Ceriporiopsis subvermispora and Phanerochaete chrysosporium provide insight into selective ligninolysis.</title>
        <authorList>
            <person name="Fernandez-Fueyo E."/>
            <person name="Ruiz-Duenas F.J."/>
            <person name="Ferreira P."/>
            <person name="Floudas D."/>
            <person name="Hibbett D.S."/>
            <person name="Canessa P."/>
            <person name="Larrondo L.F."/>
            <person name="James T.Y."/>
            <person name="Seelenfreund D."/>
            <person name="Lobos S."/>
            <person name="Polanco R."/>
            <person name="Tello M."/>
            <person name="Honda Y."/>
            <person name="Watanabe T."/>
            <person name="Watanabe T."/>
            <person name="Ryu J.S."/>
            <person name="Kubicek C.P."/>
            <person name="Schmoll M."/>
            <person name="Gaskell J."/>
            <person name="Hammel K.E."/>
            <person name="St John F.J."/>
            <person name="Vanden Wymelenberg A."/>
            <person name="Sabat G."/>
            <person name="Splinter BonDurant S."/>
            <person name="Syed K."/>
            <person name="Yadav J.S."/>
            <person name="Doddapaneni H."/>
            <person name="Subramanian V."/>
            <person name="Lavin J.L."/>
            <person name="Oguiza J.A."/>
            <person name="Perez G."/>
            <person name="Pisabarro A.G."/>
            <person name="Ramirez L."/>
            <person name="Santoyo F."/>
            <person name="Master E."/>
            <person name="Coutinho P.M."/>
            <person name="Henrissat B."/>
            <person name="Lombard V."/>
            <person name="Magnuson J.K."/>
            <person name="Kuees U."/>
            <person name="Hori C."/>
            <person name="Igarashi K."/>
            <person name="Samejima M."/>
            <person name="Held B.W."/>
            <person name="Barry K.W."/>
            <person name="LaButti K.M."/>
            <person name="Lapidus A."/>
            <person name="Lindquist E.A."/>
            <person name="Lucas S.M."/>
            <person name="Riley R."/>
            <person name="Salamov A.A."/>
            <person name="Hoffmeister D."/>
            <person name="Schwenk D."/>
            <person name="Hadar Y."/>
            <person name="Yarden O."/>
            <person name="de Vries R.P."/>
            <person name="Wiebenga A."/>
            <person name="Stenlid J."/>
            <person name="Eastwood D."/>
            <person name="Grigoriev I.V."/>
            <person name="Berka R.M."/>
            <person name="Blanchette R.A."/>
            <person name="Kersten P."/>
            <person name="Martinez A.T."/>
            <person name="Vicuna R."/>
            <person name="Cullen D."/>
        </authorList>
    </citation>
    <scope>NUCLEOTIDE SEQUENCE [LARGE SCALE GENOMIC DNA]</scope>
    <source>
        <strain evidence="2 3">B</strain>
    </source>
</reference>
<dbReference type="Proteomes" id="UP000016930">
    <property type="component" value="Unassembled WGS sequence"/>
</dbReference>
<sequence>MHEIEMLGLLDYDVLSNIKVPFLPGPLGSSILDSEPQIISQEEADKFDMDIFAAPEPKPALNARSSIVSTSGISALHASLRSNELRRSTSSRVSELFRVHPPIEEDPQPNHSEQMIDVQSSEAEKRLSAAMLDVLSTSPSQSSIRSMRSSRSQRSANSAESSSLVDGSSRKKSKFSTSWLFSPFRSALSQPQTSTVSASGIASSPARTSPLASQSGSQSGETTPTSMYPSQPRSPRPRPMNIANAPSGRSVRVRSTDEDTIVFHRSSIGKQSPVGTPPRDDGSFGKRRSGTLSSSVTLPLISSSALRTNPSKPQPSIPYTQSSLARRWQHIFPRPLSKHEIKWKAMVTPGCLPLTVEQFPTASELDTAYDVFSYDFVVDPPEMRSFLVKSPAVSGYPDDVRRAWALEVMRGMISVRLAQGFQFVLRPSGREETDADALGPLRRSKSYVAEEELIPKPAGAAEVLQTVDNPVYLSMSNEIHRISYSGDSIQLRRYVRRMQRSHPFEYQCLIWPKLGVGYTDLRTSFVSHGLENYGWN</sequence>
<dbReference type="GO" id="GO:0005096">
    <property type="term" value="F:GTPase activator activity"/>
    <property type="evidence" value="ECO:0007669"/>
    <property type="project" value="InterPro"/>
</dbReference>
<dbReference type="PANTHER" id="PTHR13179">
    <property type="entry name" value="DEP DOMAIN CONTAINING PROTEIN 5"/>
    <property type="match status" value="1"/>
</dbReference>
<dbReference type="GO" id="GO:1904262">
    <property type="term" value="P:negative regulation of TORC1 signaling"/>
    <property type="evidence" value="ECO:0007669"/>
    <property type="project" value="TreeGrafter"/>
</dbReference>
<name>M2QVL8_CERS8</name>
<gene>
    <name evidence="2" type="ORF">CERSUDRAFT_127786</name>
</gene>
<dbReference type="GO" id="GO:1990130">
    <property type="term" value="C:GATOR1 complex"/>
    <property type="evidence" value="ECO:0007669"/>
    <property type="project" value="TreeGrafter"/>
</dbReference>
<feature type="region of interest" description="Disordered" evidence="1">
    <location>
        <begin position="99"/>
        <end position="119"/>
    </location>
</feature>
<organism evidence="2 3">
    <name type="scientific">Ceriporiopsis subvermispora (strain B)</name>
    <name type="common">White-rot fungus</name>
    <name type="synonym">Gelatoporia subvermispora</name>
    <dbReference type="NCBI Taxonomy" id="914234"/>
    <lineage>
        <taxon>Eukaryota</taxon>
        <taxon>Fungi</taxon>
        <taxon>Dikarya</taxon>
        <taxon>Basidiomycota</taxon>
        <taxon>Agaricomycotina</taxon>
        <taxon>Agaricomycetes</taxon>
        <taxon>Polyporales</taxon>
        <taxon>Gelatoporiaceae</taxon>
        <taxon>Gelatoporia</taxon>
    </lineage>
</organism>
<feature type="compositionally biased region" description="Polar residues" evidence="1">
    <location>
        <begin position="189"/>
        <end position="228"/>
    </location>
</feature>
<protein>
    <submittedName>
        <fullName evidence="2">Uncharacterized protein</fullName>
    </submittedName>
</protein>
<dbReference type="STRING" id="914234.M2QVL8"/>
<feature type="compositionally biased region" description="Low complexity" evidence="1">
    <location>
        <begin position="136"/>
        <end position="163"/>
    </location>
</feature>
<accession>M2QVL8</accession>
<proteinExistence type="predicted"/>
<feature type="non-terminal residue" evidence="2">
    <location>
        <position position="536"/>
    </location>
</feature>
<keyword evidence="3" id="KW-1185">Reference proteome</keyword>
<evidence type="ECO:0000313" key="3">
    <source>
        <dbReference type="Proteomes" id="UP000016930"/>
    </source>
</evidence>
<dbReference type="HOGENOM" id="CLU_508627_0_0_1"/>
<dbReference type="GO" id="GO:0010508">
    <property type="term" value="P:positive regulation of autophagy"/>
    <property type="evidence" value="ECO:0007669"/>
    <property type="project" value="TreeGrafter"/>
</dbReference>
<dbReference type="OrthoDB" id="39497at2759"/>
<dbReference type="InterPro" id="IPR027244">
    <property type="entry name" value="IML1"/>
</dbReference>
<feature type="region of interest" description="Disordered" evidence="1">
    <location>
        <begin position="136"/>
        <end position="170"/>
    </location>
</feature>
<dbReference type="EMBL" id="KB446004">
    <property type="protein sequence ID" value="EMD30561.1"/>
    <property type="molecule type" value="Genomic_DNA"/>
</dbReference>